<protein>
    <submittedName>
        <fullName evidence="1">Uncharacterized protein</fullName>
    </submittedName>
</protein>
<proteinExistence type="predicted"/>
<dbReference type="InParanoid" id="Q4DV85"/>
<dbReference type="KEGG" id="tcr:509437.170"/>
<gene>
    <name evidence="1" type="ORF">Tc00.1047053509437.170</name>
</gene>
<dbReference type="GeneID" id="3550497"/>
<organism evidence="1 2">
    <name type="scientific">Trypanosoma cruzi (strain CL Brener)</name>
    <dbReference type="NCBI Taxonomy" id="353153"/>
    <lineage>
        <taxon>Eukaryota</taxon>
        <taxon>Discoba</taxon>
        <taxon>Euglenozoa</taxon>
        <taxon>Kinetoplastea</taxon>
        <taxon>Metakinetoplastina</taxon>
        <taxon>Trypanosomatida</taxon>
        <taxon>Trypanosomatidae</taxon>
        <taxon>Trypanosoma</taxon>
        <taxon>Schizotrypanum</taxon>
    </lineage>
</organism>
<accession>Q4DV85</accession>
<dbReference type="RefSeq" id="XP_818296.1">
    <property type="nucleotide sequence ID" value="XM_813203.1"/>
</dbReference>
<keyword evidence="2" id="KW-1185">Reference proteome</keyword>
<name>Q4DV85_TRYCC</name>
<comment type="caution">
    <text evidence="1">The sequence shown here is derived from an EMBL/GenBank/DDBJ whole genome shotgun (WGS) entry which is preliminary data.</text>
</comment>
<sequence length="149" mass="17159">MPFPSPPSHPHGCAVAARTYTLPQKQSQSTNDKIKKQRDALTDSFRSVCFVMNPRLLAYVFLSSLYVTHTNKMLKQSPENPFYKSPTPALRPCVASIKDRHSQMHPDVQNEYPHPIILQQGIKSQLRNMHHQYSHKARNEKSTPAWTFF</sequence>
<evidence type="ECO:0000313" key="1">
    <source>
        <dbReference type="EMBL" id="EAN96445.1"/>
    </source>
</evidence>
<evidence type="ECO:0000313" key="2">
    <source>
        <dbReference type="Proteomes" id="UP000002296"/>
    </source>
</evidence>
<dbReference type="AlphaFoldDB" id="Q4DV85"/>
<reference evidence="1 2" key="1">
    <citation type="journal article" date="2005" name="Science">
        <title>The genome sequence of Trypanosoma cruzi, etiologic agent of Chagas disease.</title>
        <authorList>
            <person name="El-Sayed N.M."/>
            <person name="Myler P.J."/>
            <person name="Bartholomeu D.C."/>
            <person name="Nilsson D."/>
            <person name="Aggarwal G."/>
            <person name="Tran A.N."/>
            <person name="Ghedin E."/>
            <person name="Worthey E.A."/>
            <person name="Delcher A.L."/>
            <person name="Blandin G."/>
            <person name="Westenberger S.J."/>
            <person name="Caler E."/>
            <person name="Cerqueira G.C."/>
            <person name="Branche C."/>
            <person name="Haas B."/>
            <person name="Anupama A."/>
            <person name="Arner E."/>
            <person name="Aslund L."/>
            <person name="Attipoe P."/>
            <person name="Bontempi E."/>
            <person name="Bringaud F."/>
            <person name="Burton P."/>
            <person name="Cadag E."/>
            <person name="Campbell D.A."/>
            <person name="Carrington M."/>
            <person name="Crabtree J."/>
            <person name="Darban H."/>
            <person name="da Silveira J.F."/>
            <person name="de Jong P."/>
            <person name="Edwards K."/>
            <person name="Englund P.T."/>
            <person name="Fazelina G."/>
            <person name="Feldblyum T."/>
            <person name="Ferella M."/>
            <person name="Frasch A.C."/>
            <person name="Gull K."/>
            <person name="Horn D."/>
            <person name="Hou L."/>
            <person name="Huang Y."/>
            <person name="Kindlund E."/>
            <person name="Klingbeil M."/>
            <person name="Kluge S."/>
            <person name="Koo H."/>
            <person name="Lacerda D."/>
            <person name="Levin M.J."/>
            <person name="Lorenzi H."/>
            <person name="Louie T."/>
            <person name="Machado C.R."/>
            <person name="McCulloch R."/>
            <person name="McKenna A."/>
            <person name="Mizuno Y."/>
            <person name="Mottram J.C."/>
            <person name="Nelson S."/>
            <person name="Ochaya S."/>
            <person name="Osoegawa K."/>
            <person name="Pai G."/>
            <person name="Parsons M."/>
            <person name="Pentony M."/>
            <person name="Pettersson U."/>
            <person name="Pop M."/>
            <person name="Ramirez J.L."/>
            <person name="Rinta J."/>
            <person name="Robertson L."/>
            <person name="Salzberg S.L."/>
            <person name="Sanchez D.O."/>
            <person name="Seyler A."/>
            <person name="Sharma R."/>
            <person name="Shetty J."/>
            <person name="Simpson A.J."/>
            <person name="Sisk E."/>
            <person name="Tammi M.T."/>
            <person name="Tarleton R."/>
            <person name="Teixeira S."/>
            <person name="Van Aken S."/>
            <person name="Vogt C."/>
            <person name="Ward P.N."/>
            <person name="Wickstead B."/>
            <person name="Wortman J."/>
            <person name="White O."/>
            <person name="Fraser C.M."/>
            <person name="Stuart K.D."/>
            <person name="Andersson B."/>
        </authorList>
    </citation>
    <scope>NUCLEOTIDE SEQUENCE [LARGE SCALE GENOMIC DNA]</scope>
    <source>
        <strain evidence="1 2">CL Brener</strain>
    </source>
</reference>
<dbReference type="PaxDb" id="353153-Q4DV85"/>
<dbReference type="EMBL" id="AAHK01000152">
    <property type="protein sequence ID" value="EAN96445.1"/>
    <property type="molecule type" value="Genomic_DNA"/>
</dbReference>
<dbReference type="Proteomes" id="UP000002296">
    <property type="component" value="Unassembled WGS sequence"/>
</dbReference>